<feature type="region of interest" description="Disordered" evidence="1">
    <location>
        <begin position="43"/>
        <end position="72"/>
    </location>
</feature>
<evidence type="ECO:0000256" key="1">
    <source>
        <dbReference type="SAM" id="MobiDB-lite"/>
    </source>
</evidence>
<protein>
    <submittedName>
        <fullName evidence="2">Uncharacterized protein</fullName>
    </submittedName>
</protein>
<dbReference type="AlphaFoldDB" id="A0A0F8YMT9"/>
<dbReference type="EMBL" id="LAZR01056031">
    <property type="protein sequence ID" value="KKK75060.1"/>
    <property type="molecule type" value="Genomic_DNA"/>
</dbReference>
<accession>A0A0F8YMT9</accession>
<comment type="caution">
    <text evidence="2">The sequence shown here is derived from an EMBL/GenBank/DDBJ whole genome shotgun (WGS) entry which is preliminary data.</text>
</comment>
<gene>
    <name evidence="2" type="ORF">LCGC14_2877510</name>
</gene>
<name>A0A0F8YMT9_9ZZZZ</name>
<proteinExistence type="predicted"/>
<feature type="non-terminal residue" evidence="2">
    <location>
        <position position="1"/>
    </location>
</feature>
<organism evidence="2">
    <name type="scientific">marine sediment metagenome</name>
    <dbReference type="NCBI Taxonomy" id="412755"/>
    <lineage>
        <taxon>unclassified sequences</taxon>
        <taxon>metagenomes</taxon>
        <taxon>ecological metagenomes</taxon>
    </lineage>
</organism>
<reference evidence="2" key="1">
    <citation type="journal article" date="2015" name="Nature">
        <title>Complex archaea that bridge the gap between prokaryotes and eukaryotes.</title>
        <authorList>
            <person name="Spang A."/>
            <person name="Saw J.H."/>
            <person name="Jorgensen S.L."/>
            <person name="Zaremba-Niedzwiedzka K."/>
            <person name="Martijn J."/>
            <person name="Lind A.E."/>
            <person name="van Eijk R."/>
            <person name="Schleper C."/>
            <person name="Guy L."/>
            <person name="Ettema T.J."/>
        </authorList>
    </citation>
    <scope>NUCLEOTIDE SEQUENCE</scope>
</reference>
<evidence type="ECO:0000313" key="2">
    <source>
        <dbReference type="EMBL" id="KKK75060.1"/>
    </source>
</evidence>
<feature type="compositionally biased region" description="Basic residues" evidence="1">
    <location>
        <begin position="43"/>
        <end position="60"/>
    </location>
</feature>
<sequence length="169" mass="19445">SLSLKARREKWKDMGVCHNCGRSPCVTKTRCIHCKRYQQKYQKSARGRKVGHRASRKYRASPHGQGVTKAKRDRLNQERRLLLDRLKSVPCADCGNRFPACCMDFDHVVGEKSFPIGPNKNIGIERLLEEIKKCVVVCANCHRIRTTDRLYVKFSTLSHSSRRMANSAR</sequence>